<keyword evidence="1 2" id="KW-0732">Signal</keyword>
<dbReference type="InterPro" id="IPR003646">
    <property type="entry name" value="SH3-like_bac-type"/>
</dbReference>
<sequence length="492" mass="53256">MTTQRCVHPWRRRAAAVLAVLGAAALTLPVQAQSAGWIETEKAGRVDKAALDSVLEVTSRALNVRPEPSTAKPPVAVLEQGDVVRRVGDTFNTVEGRAWIQIERPNGQRGWVSAPFLQPIRPSLERVEQAMLLVAGLGRAGAAPTRIAAKEKIRAGFVYVGPVGDAGWTYSHDQGRKALEALPFVEKTSYVDSVPEDPALVGAAIDKLVADGANLVFTTSFGYMDPTIAAAARHPDVVFMHASGFKTATNAGTYFGREYEARYLAGILAGGMTESNIIGYVAAFPIPEVIRGIDAFALGARSVNPDAEVRVLWTSTWYGPGVEREAAERLLDFGADVLTMHQDSPAVVQAAEQRGKYAIGYHSDMSVFAPRATLASAVWDWTPLYRKVAQDVHDGTWEPYKLWWGLREGVVKLAGLDPSLPDSLKQRVATAERALREGRLRIFEGTIRDADGVVRVPSGKVLSDADLLSLDWFVLGVKGDLPKPQQPSLPSN</sequence>
<proteinExistence type="predicted"/>
<dbReference type="PROSITE" id="PS51781">
    <property type="entry name" value="SH3B"/>
    <property type="match status" value="1"/>
</dbReference>
<evidence type="ECO:0000313" key="4">
    <source>
        <dbReference type="EMBL" id="MEK0081940.1"/>
    </source>
</evidence>
<dbReference type="PANTHER" id="PTHR43208">
    <property type="entry name" value="ABC TRANSPORTER SUBSTRATE-BINDING PROTEIN"/>
    <property type="match status" value="1"/>
</dbReference>
<feature type="domain" description="SH3b" evidence="3">
    <location>
        <begin position="52"/>
        <end position="121"/>
    </location>
</feature>
<comment type="caution">
    <text evidence="4">The sequence shown here is derived from an EMBL/GenBank/DDBJ whole genome shotgun (WGS) entry which is preliminary data.</text>
</comment>
<feature type="chain" id="PRO_5047299819" evidence="2">
    <location>
        <begin position="33"/>
        <end position="492"/>
    </location>
</feature>
<dbReference type="Gene3D" id="3.40.50.2300">
    <property type="match status" value="2"/>
</dbReference>
<evidence type="ECO:0000256" key="1">
    <source>
        <dbReference type="ARBA" id="ARBA00022729"/>
    </source>
</evidence>
<dbReference type="EMBL" id="JBBLZC010000001">
    <property type="protein sequence ID" value="MEK0081940.1"/>
    <property type="molecule type" value="Genomic_DNA"/>
</dbReference>
<reference evidence="4 5" key="1">
    <citation type="submission" date="2024-01" db="EMBL/GenBank/DDBJ databases">
        <title>Multi-omics insights into the function and evolution of sodium benzoate biodegradation pathways in Benzoatithermus flavus gen. nov., sp. nov. from hot spring.</title>
        <authorList>
            <person name="Hu C.-J."/>
            <person name="Li W.-J."/>
        </authorList>
    </citation>
    <scope>NUCLEOTIDE SEQUENCE [LARGE SCALE GENOMIC DNA]</scope>
    <source>
        <strain evidence="4 5">SYSU G07066</strain>
    </source>
</reference>
<dbReference type="PANTHER" id="PTHR43208:SF1">
    <property type="entry name" value="ABC TRANSPORTER SUBSTRATE-BINDING PROTEIN"/>
    <property type="match status" value="1"/>
</dbReference>
<feature type="signal peptide" evidence="2">
    <location>
        <begin position="1"/>
        <end position="32"/>
    </location>
</feature>
<dbReference type="Proteomes" id="UP001375743">
    <property type="component" value="Unassembled WGS sequence"/>
</dbReference>
<dbReference type="Gene3D" id="2.30.30.40">
    <property type="entry name" value="SH3 Domains"/>
    <property type="match status" value="1"/>
</dbReference>
<evidence type="ECO:0000259" key="3">
    <source>
        <dbReference type="PROSITE" id="PS51781"/>
    </source>
</evidence>
<dbReference type="RefSeq" id="WP_418157780.1">
    <property type="nucleotide sequence ID" value="NZ_JBBLZC010000001.1"/>
</dbReference>
<evidence type="ECO:0000313" key="5">
    <source>
        <dbReference type="Proteomes" id="UP001375743"/>
    </source>
</evidence>
<name>A0ABU8XL77_9PROT</name>
<dbReference type="InterPro" id="IPR003760">
    <property type="entry name" value="PnrA-like"/>
</dbReference>
<dbReference type="CDD" id="cd19963">
    <property type="entry name" value="PBP1_BMP-like"/>
    <property type="match status" value="1"/>
</dbReference>
<keyword evidence="5" id="KW-1185">Reference proteome</keyword>
<protein>
    <submittedName>
        <fullName evidence="4">BMP family ABC transporter substrate-binding protein</fullName>
    </submittedName>
</protein>
<dbReference type="Pfam" id="PF02608">
    <property type="entry name" value="Bmp"/>
    <property type="match status" value="1"/>
</dbReference>
<organism evidence="4 5">
    <name type="scientific">Benzoatithermus flavus</name>
    <dbReference type="NCBI Taxonomy" id="3108223"/>
    <lineage>
        <taxon>Bacteria</taxon>
        <taxon>Pseudomonadati</taxon>
        <taxon>Pseudomonadota</taxon>
        <taxon>Alphaproteobacteria</taxon>
        <taxon>Geminicoccales</taxon>
        <taxon>Geminicoccaceae</taxon>
        <taxon>Benzoatithermus</taxon>
    </lineage>
</organism>
<accession>A0ABU8XL77</accession>
<gene>
    <name evidence="4" type="ORF">U1T56_02160</name>
</gene>
<evidence type="ECO:0000256" key="2">
    <source>
        <dbReference type="SAM" id="SignalP"/>
    </source>
</evidence>
<dbReference type="InterPro" id="IPR052910">
    <property type="entry name" value="ABC-Purine-Binding"/>
</dbReference>
<dbReference type="Pfam" id="PF08239">
    <property type="entry name" value="SH3_3"/>
    <property type="match status" value="1"/>
</dbReference>